<evidence type="ECO:0000313" key="2">
    <source>
        <dbReference type="Proteomes" id="UP000541444"/>
    </source>
</evidence>
<dbReference type="Proteomes" id="UP000541444">
    <property type="component" value="Unassembled WGS sequence"/>
</dbReference>
<dbReference type="AlphaFoldDB" id="A0A7J7NWD5"/>
<gene>
    <name evidence="1" type="ORF">GIB67_036970</name>
</gene>
<proteinExistence type="predicted"/>
<comment type="caution">
    <text evidence="1">The sequence shown here is derived from an EMBL/GenBank/DDBJ whole genome shotgun (WGS) entry which is preliminary data.</text>
</comment>
<sequence length="324" mass="36432">MMRIADSLVADKYEDRDVSSCQSIISRCVSSFRRSSCSSKRWLGSLMGEKREDLSQRRSSTGRYLKDASFNLGVGVGLTLLLAASKNEFDKMTKLRKQMELLIIELKNKGEDAIFAPSQSNFNQDFSATSSPEVGSEHYQPTICTFPLLHNLAETEVTVDCNRQARCESFDIYRKEEPVLGFDQLEAELEAELQHLELTLDAEALLQHAEQQPLEIFRVSTTIRHAVGTLGTSLSQTRNLAEDWRRDIDGKLGLLHGGWACKAYKLEPLTAMASERGSTSLQGRSQDFCPGGFKMWDRGILWGIGDSYTMQQNCTEKKILVRDP</sequence>
<accession>A0A7J7NWD5</accession>
<name>A0A7J7NWD5_9MAGN</name>
<reference evidence="1 2" key="1">
    <citation type="journal article" date="2020" name="IScience">
        <title>Genome Sequencing of the Endangered Kingdonia uniflora (Circaeasteraceae, Ranunculales) Reveals Potential Mechanisms of Evolutionary Specialization.</title>
        <authorList>
            <person name="Sun Y."/>
            <person name="Deng T."/>
            <person name="Zhang A."/>
            <person name="Moore M.J."/>
            <person name="Landis J.B."/>
            <person name="Lin N."/>
            <person name="Zhang H."/>
            <person name="Zhang X."/>
            <person name="Huang J."/>
            <person name="Zhang X."/>
            <person name="Sun H."/>
            <person name="Wang H."/>
        </authorList>
    </citation>
    <scope>NUCLEOTIDE SEQUENCE [LARGE SCALE GENOMIC DNA]</scope>
    <source>
        <strain evidence="1">TB1705</strain>
        <tissue evidence="1">Leaf</tissue>
    </source>
</reference>
<dbReference type="EMBL" id="JACGCM010000510">
    <property type="protein sequence ID" value="KAF6171302.1"/>
    <property type="molecule type" value="Genomic_DNA"/>
</dbReference>
<dbReference type="InterPro" id="IPR040348">
    <property type="entry name" value="POLAR-like"/>
</dbReference>
<dbReference type="PANTHER" id="PTHR33476">
    <property type="entry name" value="EMB|CAB62613.1"/>
    <property type="match status" value="1"/>
</dbReference>
<evidence type="ECO:0000313" key="1">
    <source>
        <dbReference type="EMBL" id="KAF6171302.1"/>
    </source>
</evidence>
<dbReference type="GO" id="GO:0008356">
    <property type="term" value="P:asymmetric cell division"/>
    <property type="evidence" value="ECO:0007669"/>
    <property type="project" value="InterPro"/>
</dbReference>
<organism evidence="1 2">
    <name type="scientific">Kingdonia uniflora</name>
    <dbReference type="NCBI Taxonomy" id="39325"/>
    <lineage>
        <taxon>Eukaryota</taxon>
        <taxon>Viridiplantae</taxon>
        <taxon>Streptophyta</taxon>
        <taxon>Embryophyta</taxon>
        <taxon>Tracheophyta</taxon>
        <taxon>Spermatophyta</taxon>
        <taxon>Magnoliopsida</taxon>
        <taxon>Ranunculales</taxon>
        <taxon>Circaeasteraceae</taxon>
        <taxon>Kingdonia</taxon>
    </lineage>
</organism>
<keyword evidence="2" id="KW-1185">Reference proteome</keyword>
<protein>
    <submittedName>
        <fullName evidence="1">Uncharacterized protein</fullName>
    </submittedName>
</protein>
<dbReference type="OrthoDB" id="1916242at2759"/>
<dbReference type="PANTHER" id="PTHR33476:SF22">
    <property type="entry name" value="PROTEIN POLAR LOCALIZATION DURING ASYMMETRIC DIVISION AND REDISTRIBUTION"/>
    <property type="match status" value="1"/>
</dbReference>